<reference evidence="1" key="2">
    <citation type="journal article" date="2015" name="Fish Shellfish Immunol.">
        <title>Early steps in the European eel (Anguilla anguilla)-Vibrio vulnificus interaction in the gills: Role of the RtxA13 toxin.</title>
        <authorList>
            <person name="Callol A."/>
            <person name="Pajuelo D."/>
            <person name="Ebbesson L."/>
            <person name="Teles M."/>
            <person name="MacKenzie S."/>
            <person name="Amaro C."/>
        </authorList>
    </citation>
    <scope>NUCLEOTIDE SEQUENCE</scope>
</reference>
<accession>A0A0E9QKM4</accession>
<sequence>MSDCKRVAIYPYTQANLSVRVCGSAA</sequence>
<dbReference type="EMBL" id="GBXM01091273">
    <property type="protein sequence ID" value="JAH17304.1"/>
    <property type="molecule type" value="Transcribed_RNA"/>
</dbReference>
<protein>
    <submittedName>
        <fullName evidence="1">Uncharacterized protein</fullName>
    </submittedName>
</protein>
<evidence type="ECO:0000313" key="1">
    <source>
        <dbReference type="EMBL" id="JAH17304.1"/>
    </source>
</evidence>
<proteinExistence type="predicted"/>
<reference evidence="1" key="1">
    <citation type="submission" date="2014-11" db="EMBL/GenBank/DDBJ databases">
        <authorList>
            <person name="Amaro Gonzalez C."/>
        </authorList>
    </citation>
    <scope>NUCLEOTIDE SEQUENCE</scope>
</reference>
<organism evidence="1">
    <name type="scientific">Anguilla anguilla</name>
    <name type="common">European freshwater eel</name>
    <name type="synonym">Muraena anguilla</name>
    <dbReference type="NCBI Taxonomy" id="7936"/>
    <lineage>
        <taxon>Eukaryota</taxon>
        <taxon>Metazoa</taxon>
        <taxon>Chordata</taxon>
        <taxon>Craniata</taxon>
        <taxon>Vertebrata</taxon>
        <taxon>Euteleostomi</taxon>
        <taxon>Actinopterygii</taxon>
        <taxon>Neopterygii</taxon>
        <taxon>Teleostei</taxon>
        <taxon>Anguilliformes</taxon>
        <taxon>Anguillidae</taxon>
        <taxon>Anguilla</taxon>
    </lineage>
</organism>
<name>A0A0E9QKM4_ANGAN</name>
<dbReference type="AlphaFoldDB" id="A0A0E9QKM4"/>